<organism evidence="1 2">
    <name type="scientific">Meganyctiphanes norvegica</name>
    <name type="common">Northern krill</name>
    <name type="synonym">Thysanopoda norvegica</name>
    <dbReference type="NCBI Taxonomy" id="48144"/>
    <lineage>
        <taxon>Eukaryota</taxon>
        <taxon>Metazoa</taxon>
        <taxon>Ecdysozoa</taxon>
        <taxon>Arthropoda</taxon>
        <taxon>Crustacea</taxon>
        <taxon>Multicrustacea</taxon>
        <taxon>Malacostraca</taxon>
        <taxon>Eumalacostraca</taxon>
        <taxon>Eucarida</taxon>
        <taxon>Euphausiacea</taxon>
        <taxon>Euphausiidae</taxon>
        <taxon>Meganyctiphanes</taxon>
    </lineage>
</organism>
<evidence type="ECO:0000313" key="2">
    <source>
        <dbReference type="Proteomes" id="UP001497623"/>
    </source>
</evidence>
<gene>
    <name evidence="1" type="ORF">MNOR_LOCUS19598</name>
</gene>
<reference evidence="1 2" key="1">
    <citation type="submission" date="2024-05" db="EMBL/GenBank/DDBJ databases">
        <authorList>
            <person name="Wallberg A."/>
        </authorList>
    </citation>
    <scope>NUCLEOTIDE SEQUENCE [LARGE SCALE GENOMIC DNA]</scope>
</reference>
<dbReference type="Proteomes" id="UP001497623">
    <property type="component" value="Unassembled WGS sequence"/>
</dbReference>
<proteinExistence type="predicted"/>
<name>A0AAV2R3F9_MEGNR</name>
<dbReference type="AlphaFoldDB" id="A0AAV2R3F9"/>
<accession>A0AAV2R3F9</accession>
<keyword evidence="2" id="KW-1185">Reference proteome</keyword>
<sequence length="441" mass="50792">MYSPAEDQYMADKRFGTIVTINRKEIDREMSPILAELMTLGHGNEQHPAVKELFNWLVDPQRTGEEFAHVIGELADDVFMVMKARFLKYVYDEGYCMYLFKVAAEALAVKCPILEGSWEQAAWTLMTVSFIKHNFDIEVDNNLESEFHSDSKEPEYSVASDCLSAWVIHVIGDPDICPNPYLRIELMWLLLRMVNINDCNRTQVIESILYACSSFDIEYTSRSLLEYHKIHKIDSVLSVCSFPNIDYLLTNLPKYRQIGLIDISHIFSKLAKDGHLCEFDMKFSEKLCEVKASRISAIVRDVGYRCEVNPTRFTEPREFYGLNALFMISRGTIERAFVELQKENFNPFYVLAEIKAVSDLLITLISNLKVSCQVPQLVELVAECISGIMEVMTIINVDELGRVREVIHKRIKEKIINLLRQVSGELRSLVSDEIQNFLRYA</sequence>
<dbReference type="EMBL" id="CAXKWB010014645">
    <property type="protein sequence ID" value="CAL4111280.1"/>
    <property type="molecule type" value="Genomic_DNA"/>
</dbReference>
<protein>
    <submittedName>
        <fullName evidence="1">Uncharacterized protein</fullName>
    </submittedName>
</protein>
<evidence type="ECO:0000313" key="1">
    <source>
        <dbReference type="EMBL" id="CAL4111280.1"/>
    </source>
</evidence>
<comment type="caution">
    <text evidence="1">The sequence shown here is derived from an EMBL/GenBank/DDBJ whole genome shotgun (WGS) entry which is preliminary data.</text>
</comment>